<dbReference type="Gene3D" id="3.40.50.1820">
    <property type="entry name" value="alpha/beta hydrolase"/>
    <property type="match status" value="1"/>
</dbReference>
<reference evidence="4" key="1">
    <citation type="journal article" date="2014" name="Int. J. Syst. Evol. Microbiol.">
        <title>Complete genome sequence of Corynebacterium casei LMG S-19264T (=DSM 44701T), isolated from a smear-ripened cheese.</title>
        <authorList>
            <consortium name="US DOE Joint Genome Institute (JGI-PGF)"/>
            <person name="Walter F."/>
            <person name="Albersmeier A."/>
            <person name="Kalinowski J."/>
            <person name="Ruckert C."/>
        </authorList>
    </citation>
    <scope>NUCLEOTIDE SEQUENCE</scope>
    <source>
        <strain evidence="4">CGMCC 1.15034</strain>
    </source>
</reference>
<accession>A0A410V8Y0</accession>
<dbReference type="PANTHER" id="PTHR22946:SF9">
    <property type="entry name" value="POLYKETIDE TRANSFERASE AF380"/>
    <property type="match status" value="1"/>
</dbReference>
<dbReference type="OrthoDB" id="3647650at2"/>
<dbReference type="AlphaFoldDB" id="A0A410V8Y0"/>
<dbReference type="PANTHER" id="PTHR22946">
    <property type="entry name" value="DIENELACTONE HYDROLASE DOMAIN-CONTAINING PROTEIN-RELATED"/>
    <property type="match status" value="1"/>
</dbReference>
<gene>
    <name evidence="4" type="ORF">GCM10010987_49490</name>
    <name evidence="5" type="ORF">XH86_22670</name>
</gene>
<feature type="chain" id="PRO_5044601252" evidence="2">
    <location>
        <begin position="24"/>
        <end position="330"/>
    </location>
</feature>
<proteinExistence type="predicted"/>
<keyword evidence="2" id="KW-0732">Signal</keyword>
<dbReference type="EMBL" id="CP030057">
    <property type="protein sequence ID" value="QOZ61221.1"/>
    <property type="molecule type" value="Genomic_DNA"/>
</dbReference>
<evidence type="ECO:0000313" key="5">
    <source>
        <dbReference type="EMBL" id="QOZ61221.1"/>
    </source>
</evidence>
<protein>
    <submittedName>
        <fullName evidence="5">Carboxymethylenebutenolidase</fullName>
    </submittedName>
</protein>
<dbReference type="InterPro" id="IPR050261">
    <property type="entry name" value="FrsA_esterase"/>
</dbReference>
<evidence type="ECO:0000256" key="2">
    <source>
        <dbReference type="SAM" id="SignalP"/>
    </source>
</evidence>
<dbReference type="Proteomes" id="UP000593880">
    <property type="component" value="Chromosome"/>
</dbReference>
<dbReference type="Pfam" id="PF01738">
    <property type="entry name" value="DLH"/>
    <property type="match status" value="1"/>
</dbReference>
<dbReference type="Proteomes" id="UP000625079">
    <property type="component" value="Unassembled WGS sequence"/>
</dbReference>
<dbReference type="SUPFAM" id="SSF53474">
    <property type="entry name" value="alpha/beta-Hydrolases"/>
    <property type="match status" value="1"/>
</dbReference>
<evidence type="ECO:0000259" key="3">
    <source>
        <dbReference type="Pfam" id="PF01738"/>
    </source>
</evidence>
<feature type="domain" description="Dienelactone hydrolase" evidence="3">
    <location>
        <begin position="135"/>
        <end position="252"/>
    </location>
</feature>
<organism evidence="4 7">
    <name type="scientific">Bradyrhizobium guangdongense</name>
    <dbReference type="NCBI Taxonomy" id="1325090"/>
    <lineage>
        <taxon>Bacteria</taxon>
        <taxon>Pseudomonadati</taxon>
        <taxon>Pseudomonadota</taxon>
        <taxon>Alphaproteobacteria</taxon>
        <taxon>Hyphomicrobiales</taxon>
        <taxon>Nitrobacteraceae</taxon>
        <taxon>Bradyrhizobium</taxon>
    </lineage>
</organism>
<evidence type="ECO:0000313" key="4">
    <source>
        <dbReference type="EMBL" id="GGI28456.1"/>
    </source>
</evidence>
<sequence length="330" mass="35135">MPRPFRAAAALIALCMSTGLAGAQSLPKDAPARTEIFPIPSLTLSDQQFLSGDAAAGKPVTVAGEFRVAQGSGKMPVVVLMHGSSGVGPTTDAWVHAFNAMGISTFVIDGFTGRGLTVVGPNQALLGRLNLIIDVYRSLEILAKHPRVDPERIVLMGFSRGGQATLYASLERFHKLWNRSGLQFAAYIPFYPDCSTTYQADTDVAARPIRIFHGAPDDYNPVKSCKAFVERLKIAGRDVVLTEYPDSAHGFDSGLLGVASVAVSANAQTVRNCHIKEGDGGVLMNGDTNAPFTYKDSCVELNPHVGGNPTTAAESRKAVVEFLQALFKLG</sequence>
<reference evidence="4" key="3">
    <citation type="submission" date="2022-12" db="EMBL/GenBank/DDBJ databases">
        <authorList>
            <person name="Sun Q."/>
            <person name="Zhou Y."/>
        </authorList>
    </citation>
    <scope>NUCLEOTIDE SEQUENCE</scope>
    <source>
        <strain evidence="4">CGMCC 1.15034</strain>
    </source>
</reference>
<reference evidence="5 6" key="2">
    <citation type="submission" date="2018-06" db="EMBL/GenBank/DDBJ databases">
        <title>Comparative genomics of rhizobia nodulating Arachis hypogaea in China.</title>
        <authorList>
            <person name="Li Y."/>
        </authorList>
    </citation>
    <scope>NUCLEOTIDE SEQUENCE [LARGE SCALE GENOMIC DNA]</scope>
    <source>
        <strain evidence="5 6">CCBAU 51658</strain>
    </source>
</reference>
<dbReference type="InterPro" id="IPR002925">
    <property type="entry name" value="Dienelactn_hydro"/>
</dbReference>
<keyword evidence="6" id="KW-1185">Reference proteome</keyword>
<evidence type="ECO:0000313" key="6">
    <source>
        <dbReference type="Proteomes" id="UP000593880"/>
    </source>
</evidence>
<keyword evidence="1" id="KW-0378">Hydrolase</keyword>
<dbReference type="GO" id="GO:0052689">
    <property type="term" value="F:carboxylic ester hydrolase activity"/>
    <property type="evidence" value="ECO:0007669"/>
    <property type="project" value="UniProtKB-ARBA"/>
</dbReference>
<dbReference type="InterPro" id="IPR029058">
    <property type="entry name" value="AB_hydrolase_fold"/>
</dbReference>
<dbReference type="EMBL" id="BMHC01000012">
    <property type="protein sequence ID" value="GGI28456.1"/>
    <property type="molecule type" value="Genomic_DNA"/>
</dbReference>
<name>A0A410V8Y0_9BRAD</name>
<evidence type="ECO:0000313" key="7">
    <source>
        <dbReference type="Proteomes" id="UP000625079"/>
    </source>
</evidence>
<feature type="signal peptide" evidence="2">
    <location>
        <begin position="1"/>
        <end position="23"/>
    </location>
</feature>
<evidence type="ECO:0000256" key="1">
    <source>
        <dbReference type="ARBA" id="ARBA00022801"/>
    </source>
</evidence>
<dbReference type="RefSeq" id="WP_128966812.1">
    <property type="nucleotide sequence ID" value="NZ_BMHC01000012.1"/>
</dbReference>